<name>A0ACC2F135_DALPE</name>
<keyword evidence="2" id="KW-1185">Reference proteome</keyword>
<evidence type="ECO:0000313" key="2">
    <source>
        <dbReference type="Proteomes" id="UP001157502"/>
    </source>
</evidence>
<gene>
    <name evidence="1" type="ORF">DPEC_G00361410</name>
</gene>
<reference evidence="1" key="1">
    <citation type="submission" date="2021-05" db="EMBL/GenBank/DDBJ databases">
        <authorList>
            <person name="Pan Q."/>
            <person name="Jouanno E."/>
            <person name="Zahm M."/>
            <person name="Klopp C."/>
            <person name="Cabau C."/>
            <person name="Louis A."/>
            <person name="Berthelot C."/>
            <person name="Parey E."/>
            <person name="Roest Crollius H."/>
            <person name="Montfort J."/>
            <person name="Robinson-Rechavi M."/>
            <person name="Bouchez O."/>
            <person name="Lampietro C."/>
            <person name="Lopez Roques C."/>
            <person name="Donnadieu C."/>
            <person name="Postlethwait J."/>
            <person name="Bobe J."/>
            <person name="Dillon D."/>
            <person name="Chandos A."/>
            <person name="von Hippel F."/>
            <person name="Guiguen Y."/>
        </authorList>
    </citation>
    <scope>NUCLEOTIDE SEQUENCE</scope>
    <source>
        <strain evidence="1">YG-Jan2019</strain>
    </source>
</reference>
<accession>A0ACC2F135</accession>
<dbReference type="EMBL" id="CM055764">
    <property type="protein sequence ID" value="KAJ7985079.1"/>
    <property type="molecule type" value="Genomic_DNA"/>
</dbReference>
<sequence length="97" mass="10203">MMALERLAHTWPLPATEPRATPDAGGLRSRVQDPESGVAETGAARQSSADANDPREAGGSRESSLFFCEGQGALEMGSPRERGPSPLERLRGSGGVR</sequence>
<protein>
    <submittedName>
        <fullName evidence="1">Uncharacterized protein</fullName>
    </submittedName>
</protein>
<proteinExistence type="predicted"/>
<organism evidence="1 2">
    <name type="scientific">Dallia pectoralis</name>
    <name type="common">Alaska blackfish</name>
    <dbReference type="NCBI Taxonomy" id="75939"/>
    <lineage>
        <taxon>Eukaryota</taxon>
        <taxon>Metazoa</taxon>
        <taxon>Chordata</taxon>
        <taxon>Craniata</taxon>
        <taxon>Vertebrata</taxon>
        <taxon>Euteleostomi</taxon>
        <taxon>Actinopterygii</taxon>
        <taxon>Neopterygii</taxon>
        <taxon>Teleostei</taxon>
        <taxon>Protacanthopterygii</taxon>
        <taxon>Esociformes</taxon>
        <taxon>Umbridae</taxon>
        <taxon>Dallia</taxon>
    </lineage>
</organism>
<comment type="caution">
    <text evidence="1">The sequence shown here is derived from an EMBL/GenBank/DDBJ whole genome shotgun (WGS) entry which is preliminary data.</text>
</comment>
<evidence type="ECO:0000313" key="1">
    <source>
        <dbReference type="EMBL" id="KAJ7985079.1"/>
    </source>
</evidence>
<dbReference type="Proteomes" id="UP001157502">
    <property type="component" value="Chromosome 37"/>
</dbReference>